<gene>
    <name evidence="2" type="ORF">SAMN04488026_10734</name>
</gene>
<feature type="domain" description="DUF6455" evidence="1">
    <location>
        <begin position="1"/>
        <end position="83"/>
    </location>
</feature>
<dbReference type="InterPro" id="IPR045601">
    <property type="entry name" value="DUF6455"/>
</dbReference>
<sequence>MRPLGPERDHYWLALSMAKAAGVDLQAAIDNGLFSQEKWAATVRRCRGCDWGGDCPHWLREHPEADQAPETCVNHKLFSALKAEQEAARANGSSET</sequence>
<proteinExistence type="predicted"/>
<dbReference type="AlphaFoldDB" id="A0A1G9I8A2"/>
<name>A0A1G9I8A2_9RHOB</name>
<evidence type="ECO:0000313" key="2">
    <source>
        <dbReference type="EMBL" id="SDL21461.1"/>
    </source>
</evidence>
<dbReference type="OrthoDB" id="7689275at2"/>
<accession>A0A1G9I8A2</accession>
<evidence type="ECO:0000259" key="1">
    <source>
        <dbReference type="Pfam" id="PF20056"/>
    </source>
</evidence>
<dbReference type="Proteomes" id="UP000199382">
    <property type="component" value="Unassembled WGS sequence"/>
</dbReference>
<evidence type="ECO:0000313" key="3">
    <source>
        <dbReference type="Proteomes" id="UP000199382"/>
    </source>
</evidence>
<organism evidence="2 3">
    <name type="scientific">Aliiruegeria lutimaris</name>
    <dbReference type="NCBI Taxonomy" id="571298"/>
    <lineage>
        <taxon>Bacteria</taxon>
        <taxon>Pseudomonadati</taxon>
        <taxon>Pseudomonadota</taxon>
        <taxon>Alphaproteobacteria</taxon>
        <taxon>Rhodobacterales</taxon>
        <taxon>Roseobacteraceae</taxon>
        <taxon>Aliiruegeria</taxon>
    </lineage>
</organism>
<dbReference type="RefSeq" id="WP_093162903.1">
    <property type="nucleotide sequence ID" value="NZ_FNEK01000073.1"/>
</dbReference>
<keyword evidence="3" id="KW-1185">Reference proteome</keyword>
<protein>
    <recommendedName>
        <fullName evidence="1">DUF6455 domain-containing protein</fullName>
    </recommendedName>
</protein>
<dbReference type="EMBL" id="FNEK01000073">
    <property type="protein sequence ID" value="SDL21461.1"/>
    <property type="molecule type" value="Genomic_DNA"/>
</dbReference>
<reference evidence="2 3" key="1">
    <citation type="submission" date="2016-10" db="EMBL/GenBank/DDBJ databases">
        <authorList>
            <person name="de Groot N.N."/>
        </authorList>
    </citation>
    <scope>NUCLEOTIDE SEQUENCE [LARGE SCALE GENOMIC DNA]</scope>
    <source>
        <strain evidence="2 3">DSM 25294</strain>
    </source>
</reference>
<dbReference type="Pfam" id="PF20056">
    <property type="entry name" value="DUF6455"/>
    <property type="match status" value="1"/>
</dbReference>
<dbReference type="STRING" id="571298.SAMN04488026_10734"/>